<accession>A0A2K9NJV1</accession>
<dbReference type="KEGG" id="ncb:C0V82_23670"/>
<dbReference type="InterPro" id="IPR025246">
    <property type="entry name" value="IS30-like_HTH"/>
</dbReference>
<name>A0A2K9NJV1_9PROT</name>
<dbReference type="SUPFAM" id="SSF46689">
    <property type="entry name" value="Homeodomain-like"/>
    <property type="match status" value="1"/>
</dbReference>
<sequence length="119" mass="13966">MEAAMGEHYSHLSLAERRRIDEMFQASIPVREIAARLGRHRGTIHREINRNFYHTSFRDRFGNDYRGYFCMTANAMAKHRRRSGRVKLLRHPALLAHVVAKLHSGWPTRQKRSAASWLL</sequence>
<gene>
    <name evidence="1" type="ORF">C0V82_23670</name>
</gene>
<dbReference type="EMBL" id="CP025613">
    <property type="protein sequence ID" value="AUN33367.1"/>
    <property type="molecule type" value="Genomic_DNA"/>
</dbReference>
<dbReference type="GO" id="GO:0005829">
    <property type="term" value="C:cytosol"/>
    <property type="evidence" value="ECO:0007669"/>
    <property type="project" value="TreeGrafter"/>
</dbReference>
<organism evidence="1 2">
    <name type="scientific">Niveispirillum cyanobacteriorum</name>
    <dbReference type="NCBI Taxonomy" id="1612173"/>
    <lineage>
        <taxon>Bacteria</taxon>
        <taxon>Pseudomonadati</taxon>
        <taxon>Pseudomonadota</taxon>
        <taxon>Alphaproteobacteria</taxon>
        <taxon>Rhodospirillales</taxon>
        <taxon>Azospirillaceae</taxon>
        <taxon>Niveispirillum</taxon>
    </lineage>
</organism>
<dbReference type="InterPro" id="IPR009057">
    <property type="entry name" value="Homeodomain-like_sf"/>
</dbReference>
<dbReference type="GO" id="GO:0004803">
    <property type="term" value="F:transposase activity"/>
    <property type="evidence" value="ECO:0007669"/>
    <property type="project" value="TreeGrafter"/>
</dbReference>
<dbReference type="PANTHER" id="PTHR10948:SF23">
    <property type="entry name" value="TRANSPOSASE INSI FOR INSERTION SEQUENCE ELEMENT IS30A-RELATED"/>
    <property type="match status" value="1"/>
</dbReference>
<dbReference type="Gene3D" id="1.10.10.60">
    <property type="entry name" value="Homeodomain-like"/>
    <property type="match status" value="1"/>
</dbReference>
<evidence type="ECO:0000313" key="1">
    <source>
        <dbReference type="EMBL" id="AUN33367.1"/>
    </source>
</evidence>
<evidence type="ECO:0000313" key="2">
    <source>
        <dbReference type="Proteomes" id="UP000234752"/>
    </source>
</evidence>
<dbReference type="RefSeq" id="WP_102114880.1">
    <property type="nucleotide sequence ID" value="NZ_BMGN01000001.1"/>
</dbReference>
<keyword evidence="2" id="KW-1185">Reference proteome</keyword>
<dbReference type="Pfam" id="PF13936">
    <property type="entry name" value="HTH_38"/>
    <property type="match status" value="1"/>
</dbReference>
<keyword evidence="1" id="KW-0614">Plasmid</keyword>
<dbReference type="GO" id="GO:0032196">
    <property type="term" value="P:transposition"/>
    <property type="evidence" value="ECO:0007669"/>
    <property type="project" value="TreeGrafter"/>
</dbReference>
<reference evidence="1 2" key="1">
    <citation type="submission" date="2017-12" db="EMBL/GenBank/DDBJ databases">
        <title>Genomes of bacteria within cyanobacterial aggregates.</title>
        <authorList>
            <person name="Cai H."/>
        </authorList>
    </citation>
    <scope>NUCLEOTIDE SEQUENCE [LARGE SCALE GENOMIC DNA]</scope>
    <source>
        <strain evidence="1 2">TH16</strain>
        <plasmid evidence="1 2">unnamed1</plasmid>
    </source>
</reference>
<dbReference type="PANTHER" id="PTHR10948">
    <property type="entry name" value="TRANSPOSASE"/>
    <property type="match status" value="1"/>
</dbReference>
<geneLocation type="plasmid" evidence="1 2">
    <name>unnamed1</name>
</geneLocation>
<proteinExistence type="predicted"/>
<dbReference type="InterPro" id="IPR051917">
    <property type="entry name" value="Transposase-Integrase"/>
</dbReference>
<dbReference type="Proteomes" id="UP000234752">
    <property type="component" value="Plasmid unnamed1"/>
</dbReference>
<dbReference type="AlphaFoldDB" id="A0A2K9NJV1"/>
<protein>
    <submittedName>
        <fullName evidence="1">Uncharacterized protein</fullName>
    </submittedName>
</protein>
<dbReference type="OrthoDB" id="9803231at2"/>